<dbReference type="OrthoDB" id="10062435at2759"/>
<dbReference type="OMA" id="MFHENVF"/>
<dbReference type="Proteomes" id="UP000821853">
    <property type="component" value="Unassembled WGS sequence"/>
</dbReference>
<proteinExistence type="predicted"/>
<dbReference type="VEuPathDB" id="VectorBase:HLOH_042455"/>
<accession>A0A9J6H8L7</accession>
<sequence>MFHENVFLFTRASPSGTAAVVVGRVNGTLDILFRSHIEYQISSPPQRPLWFTPAQFEGRLVISEDGSTLHHFEAHVPTHRQLNVGAETTEVDIGKVTEMTLGLDAPSSQDGPKTTGTPVADARKKLDQMFFPFLKMPHPHLVNERLRYFPKGGNIQVAVVPYHNLSVAAVEAAKRNKLVHSIVTWGPLDDQSC</sequence>
<name>A0A9J6H8L7_HAELO</name>
<dbReference type="AlphaFoldDB" id="A0A9J6H8L7"/>
<dbReference type="PANTHER" id="PTHR16213:SF78">
    <property type="entry name" value="SELENOPROTEIN N"/>
    <property type="match status" value="1"/>
</dbReference>
<evidence type="ECO:0000313" key="1">
    <source>
        <dbReference type="EMBL" id="KAH9383426.1"/>
    </source>
</evidence>
<reference evidence="1 2" key="1">
    <citation type="journal article" date="2020" name="Cell">
        <title>Large-Scale Comparative Analyses of Tick Genomes Elucidate Their Genetic Diversity and Vector Capacities.</title>
        <authorList>
            <consortium name="Tick Genome and Microbiome Consortium (TIGMIC)"/>
            <person name="Jia N."/>
            <person name="Wang J."/>
            <person name="Shi W."/>
            <person name="Du L."/>
            <person name="Sun Y."/>
            <person name="Zhan W."/>
            <person name="Jiang J.F."/>
            <person name="Wang Q."/>
            <person name="Zhang B."/>
            <person name="Ji P."/>
            <person name="Bell-Sakyi L."/>
            <person name="Cui X.M."/>
            <person name="Yuan T.T."/>
            <person name="Jiang B.G."/>
            <person name="Yang W.F."/>
            <person name="Lam T.T."/>
            <person name="Chang Q.C."/>
            <person name="Ding S.J."/>
            <person name="Wang X.J."/>
            <person name="Zhu J.G."/>
            <person name="Ruan X.D."/>
            <person name="Zhao L."/>
            <person name="Wei J.T."/>
            <person name="Ye R.Z."/>
            <person name="Que T.C."/>
            <person name="Du C.H."/>
            <person name="Zhou Y.H."/>
            <person name="Cheng J.X."/>
            <person name="Dai P.F."/>
            <person name="Guo W.B."/>
            <person name="Han X.H."/>
            <person name="Huang E.J."/>
            <person name="Li L.F."/>
            <person name="Wei W."/>
            <person name="Gao Y.C."/>
            <person name="Liu J.Z."/>
            <person name="Shao H.Z."/>
            <person name="Wang X."/>
            <person name="Wang C.C."/>
            <person name="Yang T.C."/>
            <person name="Huo Q.B."/>
            <person name="Li W."/>
            <person name="Chen H.Y."/>
            <person name="Chen S.E."/>
            <person name="Zhou L.G."/>
            <person name="Ni X.B."/>
            <person name="Tian J.H."/>
            <person name="Sheng Y."/>
            <person name="Liu T."/>
            <person name="Pan Y.S."/>
            <person name="Xia L.Y."/>
            <person name="Li J."/>
            <person name="Zhao F."/>
            <person name="Cao W.C."/>
        </authorList>
    </citation>
    <scope>NUCLEOTIDE SEQUENCE [LARGE SCALE GENOMIC DNA]</scope>
    <source>
        <strain evidence="1">HaeL-2018</strain>
    </source>
</reference>
<comment type="caution">
    <text evidence="1">The sequence shown here is derived from an EMBL/GenBank/DDBJ whole genome shotgun (WGS) entry which is preliminary data.</text>
</comment>
<gene>
    <name evidence="1" type="ORF">HPB48_024777</name>
</gene>
<evidence type="ECO:0000313" key="2">
    <source>
        <dbReference type="Proteomes" id="UP000821853"/>
    </source>
</evidence>
<protein>
    <submittedName>
        <fullName evidence="1">Uncharacterized protein</fullName>
    </submittedName>
</protein>
<dbReference type="GO" id="GO:0055074">
    <property type="term" value="P:calcium ion homeostasis"/>
    <property type="evidence" value="ECO:0007669"/>
    <property type="project" value="TreeGrafter"/>
</dbReference>
<keyword evidence="2" id="KW-1185">Reference proteome</keyword>
<dbReference type="PANTHER" id="PTHR16213">
    <property type="entry name" value="SELENOPROTEIN N"/>
    <property type="match status" value="1"/>
</dbReference>
<dbReference type="EMBL" id="JABSTR010001094">
    <property type="protein sequence ID" value="KAH9383426.1"/>
    <property type="molecule type" value="Genomic_DNA"/>
</dbReference>
<dbReference type="GO" id="GO:0005789">
    <property type="term" value="C:endoplasmic reticulum membrane"/>
    <property type="evidence" value="ECO:0007669"/>
    <property type="project" value="TreeGrafter"/>
</dbReference>
<organism evidence="1 2">
    <name type="scientific">Haemaphysalis longicornis</name>
    <name type="common">Bush tick</name>
    <dbReference type="NCBI Taxonomy" id="44386"/>
    <lineage>
        <taxon>Eukaryota</taxon>
        <taxon>Metazoa</taxon>
        <taxon>Ecdysozoa</taxon>
        <taxon>Arthropoda</taxon>
        <taxon>Chelicerata</taxon>
        <taxon>Arachnida</taxon>
        <taxon>Acari</taxon>
        <taxon>Parasitiformes</taxon>
        <taxon>Ixodida</taxon>
        <taxon>Ixodoidea</taxon>
        <taxon>Ixodidae</taxon>
        <taxon>Haemaphysalinae</taxon>
        <taxon>Haemaphysalis</taxon>
    </lineage>
</organism>